<feature type="compositionally biased region" description="Basic and acidic residues" evidence="12">
    <location>
        <begin position="249"/>
        <end position="260"/>
    </location>
</feature>
<reference evidence="13" key="1">
    <citation type="submission" date="2022-08" db="UniProtKB">
        <authorList>
            <consortium name="EnsemblMetazoa"/>
        </authorList>
    </citation>
    <scope>IDENTIFICATION</scope>
    <source>
        <strain evidence="13">05x7-T-G4-1.051#20</strain>
    </source>
</reference>
<keyword evidence="14" id="KW-1185">Reference proteome</keyword>
<dbReference type="SUPFAM" id="SSF50978">
    <property type="entry name" value="WD40 repeat-like"/>
    <property type="match status" value="1"/>
</dbReference>
<dbReference type="SMART" id="SM00320">
    <property type="entry name" value="WD40"/>
    <property type="match status" value="7"/>
</dbReference>
<dbReference type="GO" id="GO:0000398">
    <property type="term" value="P:mRNA splicing, via spliceosome"/>
    <property type="evidence" value="ECO:0007669"/>
    <property type="project" value="InterPro"/>
</dbReference>
<feature type="region of interest" description="Disordered" evidence="12">
    <location>
        <begin position="201"/>
        <end position="227"/>
    </location>
</feature>
<dbReference type="GO" id="GO:0003729">
    <property type="term" value="F:mRNA binding"/>
    <property type="evidence" value="ECO:0007669"/>
    <property type="project" value="TreeGrafter"/>
</dbReference>
<keyword evidence="3" id="KW-0507">mRNA processing</keyword>
<feature type="compositionally biased region" description="Polar residues" evidence="12">
    <location>
        <begin position="779"/>
        <end position="825"/>
    </location>
</feature>
<feature type="repeat" description="WD" evidence="11">
    <location>
        <begin position="453"/>
        <end position="485"/>
    </location>
</feature>
<evidence type="ECO:0000256" key="5">
    <source>
        <dbReference type="ARBA" id="ARBA00022737"/>
    </source>
</evidence>
<feature type="repeat" description="WD" evidence="11">
    <location>
        <begin position="553"/>
        <end position="584"/>
    </location>
</feature>
<dbReference type="FunFam" id="2.130.10.10:FF:000034">
    <property type="entry name" value="Pre-mRNA-processing factor 17, putative"/>
    <property type="match status" value="1"/>
</dbReference>
<evidence type="ECO:0000256" key="10">
    <source>
        <dbReference type="ARBA" id="ARBA00076678"/>
    </source>
</evidence>
<dbReference type="GO" id="GO:0071013">
    <property type="term" value="C:catalytic step 2 spliceosome"/>
    <property type="evidence" value="ECO:0007669"/>
    <property type="project" value="InterPro"/>
</dbReference>
<dbReference type="PROSITE" id="PS50082">
    <property type="entry name" value="WD_REPEATS_2"/>
    <property type="match status" value="4"/>
</dbReference>
<dbReference type="Gene3D" id="2.130.10.10">
    <property type="entry name" value="YVTN repeat-like/Quinoprotein amine dehydrogenase"/>
    <property type="match status" value="1"/>
</dbReference>
<dbReference type="InterPro" id="IPR001680">
    <property type="entry name" value="WD40_rpt"/>
</dbReference>
<evidence type="ECO:0000256" key="7">
    <source>
        <dbReference type="ARBA" id="ARBA00023242"/>
    </source>
</evidence>
<dbReference type="AlphaFoldDB" id="A0A8W8JDH3"/>
<evidence type="ECO:0000256" key="6">
    <source>
        <dbReference type="ARBA" id="ARBA00023187"/>
    </source>
</evidence>
<evidence type="ECO:0000256" key="1">
    <source>
        <dbReference type="ARBA" id="ARBA00004123"/>
    </source>
</evidence>
<evidence type="ECO:0000256" key="8">
    <source>
        <dbReference type="ARBA" id="ARBA00068146"/>
    </source>
</evidence>
<evidence type="ECO:0000313" key="14">
    <source>
        <dbReference type="Proteomes" id="UP000005408"/>
    </source>
</evidence>
<keyword evidence="5" id="KW-0677">Repeat</keyword>
<dbReference type="Pfam" id="PF00400">
    <property type="entry name" value="WD40"/>
    <property type="match status" value="6"/>
</dbReference>
<proteinExistence type="predicted"/>
<evidence type="ECO:0000256" key="9">
    <source>
        <dbReference type="ARBA" id="ARBA00075265"/>
    </source>
</evidence>
<evidence type="ECO:0000256" key="2">
    <source>
        <dbReference type="ARBA" id="ARBA00022574"/>
    </source>
</evidence>
<keyword evidence="2 11" id="KW-0853">WD repeat</keyword>
<dbReference type="InterPro" id="IPR015943">
    <property type="entry name" value="WD40/YVTN_repeat-like_dom_sf"/>
</dbReference>
<dbReference type="PANTHER" id="PTHR43979:SF1">
    <property type="entry name" value="PRE-MRNA-PROCESSING FACTOR 17"/>
    <property type="match status" value="1"/>
</dbReference>
<dbReference type="InterPro" id="IPR036322">
    <property type="entry name" value="WD40_repeat_dom_sf"/>
</dbReference>
<dbReference type="PANTHER" id="PTHR43979">
    <property type="entry name" value="PRE-MRNA-PROCESSING FACTOR 17"/>
    <property type="match status" value="1"/>
</dbReference>
<feature type="compositionally biased region" description="Basic and acidic residues" evidence="12">
    <location>
        <begin position="267"/>
        <end position="276"/>
    </location>
</feature>
<feature type="compositionally biased region" description="Polar residues" evidence="12">
    <location>
        <begin position="679"/>
        <end position="706"/>
    </location>
</feature>
<evidence type="ECO:0000256" key="3">
    <source>
        <dbReference type="ARBA" id="ARBA00022664"/>
    </source>
</evidence>
<evidence type="ECO:0000256" key="4">
    <source>
        <dbReference type="ARBA" id="ARBA00022728"/>
    </source>
</evidence>
<dbReference type="InterPro" id="IPR032847">
    <property type="entry name" value="PRPF17"/>
</dbReference>
<evidence type="ECO:0000256" key="12">
    <source>
        <dbReference type="SAM" id="MobiDB-lite"/>
    </source>
</evidence>
<dbReference type="PROSITE" id="PS50294">
    <property type="entry name" value="WD_REPEATS_REGION"/>
    <property type="match status" value="3"/>
</dbReference>
<protein>
    <recommendedName>
        <fullName evidence="8">Pre-mRNA-processing factor 17</fullName>
    </recommendedName>
    <alternativeName>
        <fullName evidence="10">Cell division cycle 40 homolog</fullName>
    </alternativeName>
    <alternativeName>
        <fullName evidence="9">PRP17 homolog</fullName>
    </alternativeName>
</protein>
<evidence type="ECO:0000313" key="13">
    <source>
        <dbReference type="EnsemblMetazoa" id="G18437.1:cds"/>
    </source>
</evidence>
<feature type="repeat" description="WD" evidence="11">
    <location>
        <begin position="323"/>
        <end position="357"/>
    </location>
</feature>
<sequence>MNRSIIFSTLREVNRKWRCLEISRLADEICLTGSKVRDLKVCQPNVEMHCIQNYDSDSSDVEDEKQETTDDLTAHLKPLDPDKKSITTIALNAAPVIATKEEIEQKRHIGHSVKEVTYNPKYDELYAPQVGPANPYKTRQMSAVRNTLSGFAEAAHVSNFEFENQRRTFHSYGYAMDPSEGNSVVSEPVLVGDEVAKEENKGKTVFESAKKRPEDKRKRLRNDNPGDIEGYLGPWGKFIDEKTVMKPNEEEKKELDEILAKRSKSSKQTEEKTADEKTTLHIKDAYDYQGRSFLHIPQDVGVNLKSDEPPEKCFLPKKQIHTWTGHTKGVSAIRWFPRSAHLLLSCSMDCKIKIWEVYNDRRCVRTYSGHKQAVRDITFNNSGTEFLSCGYDRYIKLWDTETGECKSRFTSRKVPYCIKYHPEEDKQHLFVAGTSDKKIVCWDIRSGEIVQEYDRHLGAVNTITFVDHNRRFVSTSDDKSLRVWEWDIPVDFKYIADPSMHSCPAVQLSPNGKWLACQSMDNKIIIFNVLNRFKYMRKKTFTGHMVAGYACGVDFSPDMSYLISGDADGKVYVWDWKTTKLYNKFKAHDDVCVGVLWHPHETSKVATCGWDGVIKQLFYKWWSLIKRFSMEGKNVPCPTKKQDGNLCGCPLFPQFNLCPICGVQVDQTLFKTEEHLNSDGDTSSSIKSESGNPVTQSEDLPSNRCTETTDRNENEQAEKKKYDKASEKDRKCDGDGNNTEKIKEKKDEVERKKRDLENGKLEDGDCQQEEGQGIDSDQLLRSSAEGASSTKDMVVSQDYTVQNQNPGQKAQTSDVTGKHSGSSKENQTKKTVRVSFHAFLAPTVNVNPKNDELYVVFGPKRDDWNPKKEGLMKFIGTKKNKKDKNGIPVLAEVELEKDLLKNDGLSYRYCFFRKGNKSPENEFLFRNYYPYHNGYRKLTVPAGLDSYQQFDGFIYAKKGGFVVNFFKDTLGMSNSNMIEVMKKDGIYALKQYLPNICGVLKNPNQDPSTIITEMTDYTEVFQGGVKDHFLIHRQKVGHGIWQEFVMEDHLRNAIEALDSQENKMDENGRLLKALMIIKLLEDLKFHMDVLLLRTVEILHHSLLLLPDTENNQCSQLDFLETSLEPSMREKIRRCLITFLKASARKTEFPMERNPSWIMCLPIVHFLGGSLHPFAELDYAKFEDKTKEWWLVRDFEQEKEELKTHKWLRPPSELMKWMKPIFKLDTKAQRSFMACLKLDDLDMVMSEENILIEIKLATLHHYFEICFLQEVRLMLDFN</sequence>
<feature type="region of interest" description="Disordered" evidence="12">
    <location>
        <begin position="249"/>
        <end position="276"/>
    </location>
</feature>
<feature type="compositionally biased region" description="Basic and acidic residues" evidence="12">
    <location>
        <begin position="201"/>
        <end position="224"/>
    </location>
</feature>
<evidence type="ECO:0000256" key="11">
    <source>
        <dbReference type="PROSITE-ProRule" id="PRU00221"/>
    </source>
</evidence>
<comment type="subcellular location">
    <subcellularLocation>
        <location evidence="1">Nucleus</location>
    </subcellularLocation>
</comment>
<dbReference type="InterPro" id="IPR019775">
    <property type="entry name" value="WD40_repeat_CS"/>
</dbReference>
<dbReference type="PROSITE" id="PS00678">
    <property type="entry name" value="WD_REPEATS_1"/>
    <property type="match status" value="1"/>
</dbReference>
<keyword evidence="4" id="KW-0747">Spliceosome</keyword>
<feature type="region of interest" description="Disordered" evidence="12">
    <location>
        <begin position="675"/>
        <end position="829"/>
    </location>
</feature>
<feature type="repeat" description="WD" evidence="11">
    <location>
        <begin position="367"/>
        <end position="408"/>
    </location>
</feature>
<organism evidence="13 14">
    <name type="scientific">Magallana gigas</name>
    <name type="common">Pacific oyster</name>
    <name type="synonym">Crassostrea gigas</name>
    <dbReference type="NCBI Taxonomy" id="29159"/>
    <lineage>
        <taxon>Eukaryota</taxon>
        <taxon>Metazoa</taxon>
        <taxon>Spiralia</taxon>
        <taxon>Lophotrochozoa</taxon>
        <taxon>Mollusca</taxon>
        <taxon>Bivalvia</taxon>
        <taxon>Autobranchia</taxon>
        <taxon>Pteriomorphia</taxon>
        <taxon>Ostreida</taxon>
        <taxon>Ostreoidea</taxon>
        <taxon>Ostreidae</taxon>
        <taxon>Magallana</taxon>
    </lineage>
</organism>
<dbReference type="Proteomes" id="UP000005408">
    <property type="component" value="Unassembled WGS sequence"/>
</dbReference>
<dbReference type="CDD" id="cd00200">
    <property type="entry name" value="WD40"/>
    <property type="match status" value="1"/>
</dbReference>
<name>A0A8W8JDH3_MAGGI</name>
<accession>A0A8W8JDH3</accession>
<dbReference type="EnsemblMetazoa" id="G18437.1">
    <property type="protein sequence ID" value="G18437.1:cds"/>
    <property type="gene ID" value="G18437"/>
</dbReference>
<keyword evidence="7" id="KW-0539">Nucleus</keyword>
<keyword evidence="6" id="KW-0508">mRNA splicing</keyword>
<feature type="compositionally biased region" description="Basic and acidic residues" evidence="12">
    <location>
        <begin position="707"/>
        <end position="763"/>
    </location>
</feature>